<protein>
    <submittedName>
        <fullName evidence="1">Uncharacterized protein</fullName>
    </submittedName>
</protein>
<dbReference type="AlphaFoldDB" id="A0A5K1FBD3"/>
<proteinExistence type="predicted"/>
<evidence type="ECO:0000313" key="1">
    <source>
        <dbReference type="EMBL" id="VVW60985.1"/>
    </source>
</evidence>
<dbReference type="EMBL" id="LR721785">
    <property type="protein sequence ID" value="VVW60985.1"/>
    <property type="molecule type" value="Genomic_DNA"/>
</dbReference>
<name>A0A5K1FBD3_9MAGN</name>
<sequence length="97" mass="11697">MRRLKDELRSKVMVSHRRDLDDVIDIATHFEEDWDRSFGIGKKHGFFKPRLKVNQFKRIHSDRVKLGEKFKKQRSSPPKKDDACFKCHRQHLGKQCY</sequence>
<dbReference type="Gramene" id="NC7G0176690.1">
    <property type="protein sequence ID" value="NC7G0176690.1:cds"/>
    <property type="gene ID" value="NC7G0176690"/>
</dbReference>
<accession>A0A5K1FBD3</accession>
<gene>
    <name evidence="1" type="ORF">NYM_LOCUS23137</name>
</gene>
<organism evidence="1">
    <name type="scientific">Nymphaea colorata</name>
    <name type="common">pocket water lily</name>
    <dbReference type="NCBI Taxonomy" id="210225"/>
    <lineage>
        <taxon>Eukaryota</taxon>
        <taxon>Viridiplantae</taxon>
        <taxon>Streptophyta</taxon>
        <taxon>Embryophyta</taxon>
        <taxon>Tracheophyta</taxon>
        <taxon>Spermatophyta</taxon>
        <taxon>Magnoliopsida</taxon>
        <taxon>Nymphaeales</taxon>
        <taxon>Nymphaeaceae</taxon>
        <taxon>Nymphaea</taxon>
    </lineage>
</organism>
<reference evidence="1" key="1">
    <citation type="submission" date="2019-09" db="EMBL/GenBank/DDBJ databases">
        <authorList>
            <person name="Zhang L."/>
        </authorList>
    </citation>
    <scope>NUCLEOTIDE SEQUENCE</scope>
</reference>